<name>A0A1G9UH04_9FIRM</name>
<feature type="transmembrane region" description="Helical" evidence="1">
    <location>
        <begin position="6"/>
        <end position="34"/>
    </location>
</feature>
<dbReference type="OrthoDB" id="9968901at2"/>
<evidence type="ECO:0008006" key="4">
    <source>
        <dbReference type="Google" id="ProtNLM"/>
    </source>
</evidence>
<evidence type="ECO:0000313" key="2">
    <source>
        <dbReference type="EMBL" id="SDM59186.1"/>
    </source>
</evidence>
<keyword evidence="1" id="KW-0472">Membrane</keyword>
<dbReference type="STRING" id="349095.SAMN05660299_01183"/>
<proteinExistence type="predicted"/>
<accession>A0A1G9UH04</accession>
<evidence type="ECO:0000313" key="3">
    <source>
        <dbReference type="Proteomes" id="UP000199309"/>
    </source>
</evidence>
<dbReference type="RefSeq" id="WP_091649258.1">
    <property type="nucleotide sequence ID" value="NZ_FNHQ01000009.1"/>
</dbReference>
<reference evidence="2 3" key="1">
    <citation type="submission" date="2016-10" db="EMBL/GenBank/DDBJ databases">
        <authorList>
            <person name="de Groot N.N."/>
        </authorList>
    </citation>
    <scope>NUCLEOTIDE SEQUENCE [LARGE SCALE GENOMIC DNA]</scope>
    <source>
        <strain evidence="2 3">DSM 16981</strain>
    </source>
</reference>
<sequence length="145" mass="17068">MQNKNGFITFFILWLGLIAVFLAITTSYLSHLYLQQACRYRDMVTAAYLAESALVQSWEKLQLMDWQDIPNRREQTWEDSYHLTDEGQVIKVRYVTEKRQKPYRGTIIAIGTIKKTMVSRTCSLTYDVEVMENDRPVLTIRNISY</sequence>
<keyword evidence="1" id="KW-0812">Transmembrane</keyword>
<keyword evidence="3" id="KW-1185">Reference proteome</keyword>
<evidence type="ECO:0000256" key="1">
    <source>
        <dbReference type="SAM" id="Phobius"/>
    </source>
</evidence>
<dbReference type="EMBL" id="FNHQ01000009">
    <property type="protein sequence ID" value="SDM59186.1"/>
    <property type="molecule type" value="Genomic_DNA"/>
</dbReference>
<dbReference type="Proteomes" id="UP000199309">
    <property type="component" value="Unassembled WGS sequence"/>
</dbReference>
<organism evidence="2 3">
    <name type="scientific">Megasphaera paucivorans</name>
    <dbReference type="NCBI Taxonomy" id="349095"/>
    <lineage>
        <taxon>Bacteria</taxon>
        <taxon>Bacillati</taxon>
        <taxon>Bacillota</taxon>
        <taxon>Negativicutes</taxon>
        <taxon>Veillonellales</taxon>
        <taxon>Veillonellaceae</taxon>
        <taxon>Megasphaera</taxon>
    </lineage>
</organism>
<dbReference type="AlphaFoldDB" id="A0A1G9UH04"/>
<protein>
    <recommendedName>
        <fullName evidence="4">Tfp pilus assembly protein PilX</fullName>
    </recommendedName>
</protein>
<keyword evidence="1" id="KW-1133">Transmembrane helix</keyword>
<gene>
    <name evidence="2" type="ORF">SAMN05660299_01183</name>
</gene>